<dbReference type="RefSeq" id="WP_012861468.1">
    <property type="nucleotide sequence ID" value="NC_013517.1"/>
</dbReference>
<evidence type="ECO:0000256" key="8">
    <source>
        <dbReference type="ARBA" id="ARBA00023204"/>
    </source>
</evidence>
<dbReference type="NCBIfam" id="TIGR00593">
    <property type="entry name" value="pola"/>
    <property type="match status" value="1"/>
</dbReference>
<dbReference type="PANTHER" id="PTHR10133:SF27">
    <property type="entry name" value="DNA POLYMERASE NU"/>
    <property type="match status" value="1"/>
</dbReference>
<evidence type="ECO:0000256" key="4">
    <source>
        <dbReference type="ARBA" id="ARBA00022705"/>
    </source>
</evidence>
<evidence type="ECO:0000256" key="9">
    <source>
        <dbReference type="ARBA" id="ARBA00049244"/>
    </source>
</evidence>
<dbReference type="InterPro" id="IPR002298">
    <property type="entry name" value="DNA_polymerase_A"/>
</dbReference>
<dbReference type="CDD" id="cd09898">
    <property type="entry name" value="H3TH_53EXO"/>
    <property type="match status" value="1"/>
</dbReference>
<dbReference type="SUPFAM" id="SSF56672">
    <property type="entry name" value="DNA/RNA polymerases"/>
    <property type="match status" value="1"/>
</dbReference>
<dbReference type="Gene3D" id="3.30.70.370">
    <property type="match status" value="1"/>
</dbReference>
<evidence type="ECO:0000259" key="13">
    <source>
        <dbReference type="SMART" id="SM00482"/>
    </source>
</evidence>
<dbReference type="InterPro" id="IPR020046">
    <property type="entry name" value="5-3_exonucl_a-hlix_arch_N"/>
</dbReference>
<keyword evidence="15" id="KW-1185">Reference proteome</keyword>
<dbReference type="FunFam" id="1.10.150.20:FF:000002">
    <property type="entry name" value="DNA polymerase I"/>
    <property type="match status" value="1"/>
</dbReference>
<dbReference type="AlphaFoldDB" id="D1AJI6"/>
<evidence type="ECO:0000256" key="10">
    <source>
        <dbReference type="NCBIfam" id="TIGR00593"/>
    </source>
</evidence>
<dbReference type="InterPro" id="IPR029060">
    <property type="entry name" value="PIN-like_dom_sf"/>
</dbReference>
<reference evidence="14 15" key="2">
    <citation type="journal article" date="2010" name="Stand. Genomic Sci.">
        <title>Complete genome sequence of Sebaldella termitidis type strain (NCTC 11300).</title>
        <authorList>
            <person name="Harmon-Smith M."/>
            <person name="Celia L."/>
            <person name="Chertkov O."/>
            <person name="Lapidus A."/>
            <person name="Copeland A."/>
            <person name="Glavina Del Rio T."/>
            <person name="Nolan M."/>
            <person name="Lucas S."/>
            <person name="Tice H."/>
            <person name="Cheng J.F."/>
            <person name="Han C."/>
            <person name="Detter J.C."/>
            <person name="Bruce D."/>
            <person name="Goodwin L."/>
            <person name="Pitluck S."/>
            <person name="Pati A."/>
            <person name="Liolios K."/>
            <person name="Ivanova N."/>
            <person name="Mavromatis K."/>
            <person name="Mikhailova N."/>
            <person name="Chen A."/>
            <person name="Palaniappan K."/>
            <person name="Land M."/>
            <person name="Hauser L."/>
            <person name="Chang Y.J."/>
            <person name="Jeffries C.D."/>
            <person name="Brettin T."/>
            <person name="Goker M."/>
            <person name="Beck B."/>
            <person name="Bristow J."/>
            <person name="Eisen J.A."/>
            <person name="Markowitz V."/>
            <person name="Hugenholtz P."/>
            <person name="Kyrpides N.C."/>
            <person name="Klenk H.P."/>
            <person name="Chen F."/>
        </authorList>
    </citation>
    <scope>NUCLEOTIDE SEQUENCE [LARGE SCALE GENOMIC DNA]</scope>
    <source>
        <strain evidence="15">ATCC 33386 / NCTC 11300</strain>
    </source>
</reference>
<dbReference type="CDD" id="cd08637">
    <property type="entry name" value="DNA_pol_A_pol_I_C"/>
    <property type="match status" value="1"/>
</dbReference>
<dbReference type="Gene3D" id="3.40.50.1010">
    <property type="entry name" value="5'-nuclease"/>
    <property type="match status" value="1"/>
</dbReference>
<dbReference type="InterPro" id="IPR020045">
    <property type="entry name" value="DNA_polI_H3TH"/>
</dbReference>
<dbReference type="InterPro" id="IPR036397">
    <property type="entry name" value="RNaseH_sf"/>
</dbReference>
<dbReference type="PRINTS" id="PR00868">
    <property type="entry name" value="DNAPOLI"/>
</dbReference>
<dbReference type="EC" id="2.7.7.7" evidence="10 11"/>
<dbReference type="Gene3D" id="1.20.1060.10">
    <property type="entry name" value="Taq DNA Polymerase, Chain T, domain 4"/>
    <property type="match status" value="1"/>
</dbReference>
<evidence type="ECO:0000313" key="14">
    <source>
        <dbReference type="EMBL" id="ACZ08874.1"/>
    </source>
</evidence>
<keyword evidence="5 11" id="KW-0227">DNA damage</keyword>
<dbReference type="CDD" id="cd09859">
    <property type="entry name" value="PIN_53EXO"/>
    <property type="match status" value="1"/>
</dbReference>
<gene>
    <name evidence="11" type="primary">polA</name>
    <name evidence="14" type="ordered locus">Sterm_2019</name>
</gene>
<evidence type="ECO:0000256" key="6">
    <source>
        <dbReference type="ARBA" id="ARBA00022932"/>
    </source>
</evidence>
<comment type="similarity">
    <text evidence="1 11">Belongs to the DNA polymerase type-A family.</text>
</comment>
<dbReference type="InterPro" id="IPR012337">
    <property type="entry name" value="RNaseH-like_sf"/>
</dbReference>
<dbReference type="GO" id="GO:0003677">
    <property type="term" value="F:DNA binding"/>
    <property type="evidence" value="ECO:0007669"/>
    <property type="project" value="UniProtKB-UniRule"/>
</dbReference>
<dbReference type="eggNOG" id="COG0258">
    <property type="taxonomic scope" value="Bacteria"/>
</dbReference>
<dbReference type="SUPFAM" id="SSF47807">
    <property type="entry name" value="5' to 3' exonuclease, C-terminal subdomain"/>
    <property type="match status" value="1"/>
</dbReference>
<keyword evidence="11" id="KW-0540">Nuclease</keyword>
<dbReference type="STRING" id="526218.Sterm_2019"/>
<keyword evidence="8 11" id="KW-0234">DNA repair</keyword>
<dbReference type="Pfam" id="PF00476">
    <property type="entry name" value="DNA_pol_A"/>
    <property type="match status" value="1"/>
</dbReference>
<dbReference type="InterPro" id="IPR036279">
    <property type="entry name" value="5-3_exonuclease_C_sf"/>
</dbReference>
<accession>D1AJI6</accession>
<dbReference type="Pfam" id="PF02739">
    <property type="entry name" value="5_3_exonuc_N"/>
    <property type="match status" value="1"/>
</dbReference>
<dbReference type="InterPro" id="IPR043502">
    <property type="entry name" value="DNA/RNA_pol_sf"/>
</dbReference>
<dbReference type="GO" id="GO:0006261">
    <property type="term" value="P:DNA-templated DNA replication"/>
    <property type="evidence" value="ECO:0007669"/>
    <property type="project" value="UniProtKB-UniRule"/>
</dbReference>
<sequence length="885" mass="101646">MPKAVILDTSAIMYRTHFALMGMRNSKGKATGATYGFINTLNLIIKEFSPDYLVACLDVKRSELKRTSELTEYKAHREDMPEELVYQIPKIMEVLDAYNIPKYKVDGYEADDVIATLAKKFSDDNNEVFIVTGDKDLMQLIKDNINIALLGKGDGKSQFKYIQTEQDVVEYLGVRPDQVIDLFGLMGDKSDGIPGIQGIGPKTGVELISKYGNLETLYENIEEIKGKRKEKLENEKENAFLSRELATVHMDLDVEYNKEKLKYEEKNMDKLIPLYKEMEFKRFLEDAERAKKIANPLQGTLFQTAVQEKIPAVKEEKKETPFQYEIIETLEKAEEITKIIGDEVTVFDNELGFGISNKEKNYYIPAAIISDKADFLKKFKDKNVNAYNIKELFKSGLEYKDYFDIMLVWYVLGTEAAQDLESIIFSEFQVLLEKYEVEFKKQNMDEVSPERKAEFLTKRSYYMTRLKEILGHRLEAEGLNNVYENIEKKLVPVLADMEKKGILIDPDYFGKYGNELKNNLAEIEKNIYGLAGEEFNINSPKQLSEILFEKMMLDPVKKTKTGYSTDVEVLEVLAAQGVEVAEKILEYRGYTKLLTTYVEPLPKLADSENRIHTTFHQNGTATGRLSSSNPNIQNIPVKTDEGIKIRRGFVSEEGWSFISFDYSQIELRVLAELSEDETLILAYQKDKDLHDLTARKLFFKTDEEPVSREERSIAKVINFSILYGKTPFGLSKELKIPMGDAKLYINKYFEEYPRVRTFLNSVLQEAKLNGFVETLYGTRRYITGINSSNKNIEAQADRMAVNTVVQGTAANIIKIVMVKLYEEFKDKEDINMLLQVHDELIFEVKNESVDKYLKEIDNIMENTIKLKNVRLAANGNVGKNWGELK</sequence>
<dbReference type="NCBIfam" id="NF004397">
    <property type="entry name" value="PRK05755.1"/>
    <property type="match status" value="1"/>
</dbReference>
<dbReference type="InterPro" id="IPR008918">
    <property type="entry name" value="HhH2"/>
</dbReference>
<dbReference type="HOGENOM" id="CLU_004675_0_0_0"/>
<dbReference type="GO" id="GO:0006302">
    <property type="term" value="P:double-strand break repair"/>
    <property type="evidence" value="ECO:0007669"/>
    <property type="project" value="TreeGrafter"/>
</dbReference>
<comment type="catalytic activity">
    <reaction evidence="9 11">
        <text>DNA(n) + a 2'-deoxyribonucleoside 5'-triphosphate = DNA(n+1) + diphosphate</text>
        <dbReference type="Rhea" id="RHEA:22508"/>
        <dbReference type="Rhea" id="RHEA-COMP:17339"/>
        <dbReference type="Rhea" id="RHEA-COMP:17340"/>
        <dbReference type="ChEBI" id="CHEBI:33019"/>
        <dbReference type="ChEBI" id="CHEBI:61560"/>
        <dbReference type="ChEBI" id="CHEBI:173112"/>
        <dbReference type="EC" id="2.7.7.7"/>
    </reaction>
</comment>
<evidence type="ECO:0000256" key="1">
    <source>
        <dbReference type="ARBA" id="ARBA00007705"/>
    </source>
</evidence>
<dbReference type="SUPFAM" id="SSF53098">
    <property type="entry name" value="Ribonuclease H-like"/>
    <property type="match status" value="1"/>
</dbReference>
<keyword evidence="11" id="KW-0378">Hydrolase</keyword>
<dbReference type="EMBL" id="CP001739">
    <property type="protein sequence ID" value="ACZ08874.1"/>
    <property type="molecule type" value="Genomic_DNA"/>
</dbReference>
<comment type="function">
    <text evidence="11">In addition to polymerase activity, this DNA polymerase exhibits 5'-3' exonuclease activity.</text>
</comment>
<protein>
    <recommendedName>
        <fullName evidence="10 11">DNA polymerase I</fullName>
        <ecNumber evidence="10 11">2.7.7.7</ecNumber>
    </recommendedName>
</protein>
<evidence type="ECO:0000259" key="12">
    <source>
        <dbReference type="SMART" id="SM00475"/>
    </source>
</evidence>
<keyword evidence="3 11" id="KW-0548">Nucleotidyltransferase</keyword>
<evidence type="ECO:0000313" key="15">
    <source>
        <dbReference type="Proteomes" id="UP000000845"/>
    </source>
</evidence>
<dbReference type="eggNOG" id="COG0749">
    <property type="taxonomic scope" value="Bacteria"/>
</dbReference>
<feature type="domain" description="DNA-directed DNA polymerase family A palm" evidence="13">
    <location>
        <begin position="642"/>
        <end position="848"/>
    </location>
</feature>
<dbReference type="GO" id="GO:0003887">
    <property type="term" value="F:DNA-directed DNA polymerase activity"/>
    <property type="evidence" value="ECO:0007669"/>
    <property type="project" value="UniProtKB-UniRule"/>
</dbReference>
<dbReference type="GO" id="GO:0008409">
    <property type="term" value="F:5'-3' exonuclease activity"/>
    <property type="evidence" value="ECO:0007669"/>
    <property type="project" value="UniProtKB-UniRule"/>
</dbReference>
<evidence type="ECO:0000256" key="7">
    <source>
        <dbReference type="ARBA" id="ARBA00023125"/>
    </source>
</evidence>
<evidence type="ECO:0000256" key="5">
    <source>
        <dbReference type="ARBA" id="ARBA00022763"/>
    </source>
</evidence>
<keyword evidence="11" id="KW-0269">Exonuclease</keyword>
<dbReference type="SMART" id="SM00279">
    <property type="entry name" value="HhH2"/>
    <property type="match status" value="1"/>
</dbReference>
<keyword evidence="7 11" id="KW-0238">DNA-binding</keyword>
<keyword evidence="6 11" id="KW-0239">DNA-directed DNA polymerase</keyword>
<name>D1AJI6_SEBTE</name>
<dbReference type="InterPro" id="IPR001098">
    <property type="entry name" value="DNA-dir_DNA_pol_A_palm_dom"/>
</dbReference>
<dbReference type="SMART" id="SM00482">
    <property type="entry name" value="POLAc"/>
    <property type="match status" value="1"/>
</dbReference>
<dbReference type="Gene3D" id="3.30.420.10">
    <property type="entry name" value="Ribonuclease H-like superfamily/Ribonuclease H"/>
    <property type="match status" value="1"/>
</dbReference>
<reference evidence="15" key="1">
    <citation type="submission" date="2009-09" db="EMBL/GenBank/DDBJ databases">
        <title>The complete chromosome of Sebaldella termitidis ATCC 33386.</title>
        <authorList>
            <consortium name="US DOE Joint Genome Institute (JGI-PGF)"/>
            <person name="Lucas S."/>
            <person name="Copeland A."/>
            <person name="Lapidus A."/>
            <person name="Glavina del Rio T."/>
            <person name="Dalin E."/>
            <person name="Tice H."/>
            <person name="Bruce D."/>
            <person name="Goodwin L."/>
            <person name="Pitluck S."/>
            <person name="Kyrpides N."/>
            <person name="Mavromatis K."/>
            <person name="Ivanova N."/>
            <person name="Mikhailova N."/>
            <person name="Sims D."/>
            <person name="Meincke L."/>
            <person name="Brettin T."/>
            <person name="Detter J.C."/>
            <person name="Han C."/>
            <person name="Larimer F."/>
            <person name="Land M."/>
            <person name="Hauser L."/>
            <person name="Markowitz V."/>
            <person name="Cheng J.F."/>
            <person name="Hugenholtz P."/>
            <person name="Woyke T."/>
            <person name="Wu D."/>
            <person name="Eisen J.A."/>
        </authorList>
    </citation>
    <scope>NUCLEOTIDE SEQUENCE [LARGE SCALE GENOMIC DNA]</scope>
    <source>
        <strain evidence="15">ATCC 33386 / NCTC 11300</strain>
    </source>
</reference>
<dbReference type="PANTHER" id="PTHR10133">
    <property type="entry name" value="DNA POLYMERASE I"/>
    <property type="match status" value="1"/>
</dbReference>
<feature type="domain" description="5'-3' exonuclease" evidence="12">
    <location>
        <begin position="2"/>
        <end position="264"/>
    </location>
</feature>
<dbReference type="Pfam" id="PF01367">
    <property type="entry name" value="5_3_exonuc"/>
    <property type="match status" value="1"/>
</dbReference>
<evidence type="ECO:0000256" key="3">
    <source>
        <dbReference type="ARBA" id="ARBA00022695"/>
    </source>
</evidence>
<dbReference type="SUPFAM" id="SSF88723">
    <property type="entry name" value="PIN domain-like"/>
    <property type="match status" value="1"/>
</dbReference>
<dbReference type="FunFam" id="1.10.150.20:FF:000003">
    <property type="entry name" value="DNA polymerase I"/>
    <property type="match status" value="1"/>
</dbReference>
<proteinExistence type="inferred from homology"/>
<keyword evidence="4 11" id="KW-0235">DNA replication</keyword>
<evidence type="ECO:0000256" key="11">
    <source>
        <dbReference type="RuleBase" id="RU004460"/>
    </source>
</evidence>
<evidence type="ECO:0000256" key="2">
    <source>
        <dbReference type="ARBA" id="ARBA00022679"/>
    </source>
</evidence>
<dbReference type="Gene3D" id="1.10.150.20">
    <property type="entry name" value="5' to 3' exonuclease, C-terminal subdomain"/>
    <property type="match status" value="2"/>
</dbReference>
<organism evidence="14 15">
    <name type="scientific">Sebaldella termitidis (strain ATCC 33386 / NCTC 11300)</name>
    <dbReference type="NCBI Taxonomy" id="526218"/>
    <lineage>
        <taxon>Bacteria</taxon>
        <taxon>Fusobacteriati</taxon>
        <taxon>Fusobacteriota</taxon>
        <taxon>Fusobacteriia</taxon>
        <taxon>Fusobacteriales</taxon>
        <taxon>Leptotrichiaceae</taxon>
        <taxon>Sebaldella</taxon>
    </lineage>
</organism>
<dbReference type="KEGG" id="str:Sterm_2019"/>
<dbReference type="FunFam" id="1.20.1060.10:FF:000001">
    <property type="entry name" value="DNA polymerase I"/>
    <property type="match status" value="1"/>
</dbReference>
<dbReference type="Proteomes" id="UP000000845">
    <property type="component" value="Chromosome"/>
</dbReference>
<dbReference type="InterPro" id="IPR018320">
    <property type="entry name" value="DNA_polymerase_1"/>
</dbReference>
<keyword evidence="2 11" id="KW-0808">Transferase</keyword>
<dbReference type="SMART" id="SM00475">
    <property type="entry name" value="53EXOc"/>
    <property type="match status" value="1"/>
</dbReference>
<dbReference type="InterPro" id="IPR002421">
    <property type="entry name" value="5-3_exonuclease"/>
</dbReference>